<sequence>MPRRTSPAVTLARCRVPPNRLLPSEDVAGWEDLVGVLADQKGCESVACSRVKGDPERVLFAIVWHDQNALDEFKTSPAYPEFINALPPGVSTETIKFEKCGTKMDFLHGWLSLVTIGFTHPVADVERVLFGHLGGPMRFQTRGQKPKRGWVQELRTLGSQTVQDAVLLRNWRYIVPVLDMQTEVAINPLTEEVFEKRLEEIGAVQWKEEHVNLARVDGIPM</sequence>
<dbReference type="AlphaFoldDB" id="A0AAN6S1A3"/>
<organism evidence="2 3">
    <name type="scientific">Diplogelasinospora grovesii</name>
    <dbReference type="NCBI Taxonomy" id="303347"/>
    <lineage>
        <taxon>Eukaryota</taxon>
        <taxon>Fungi</taxon>
        <taxon>Dikarya</taxon>
        <taxon>Ascomycota</taxon>
        <taxon>Pezizomycotina</taxon>
        <taxon>Sordariomycetes</taxon>
        <taxon>Sordariomycetidae</taxon>
        <taxon>Sordariales</taxon>
        <taxon>Diplogelasinosporaceae</taxon>
        <taxon>Diplogelasinospora</taxon>
    </lineage>
</organism>
<gene>
    <name evidence="2" type="ORF">QBC46DRAFT_420341</name>
</gene>
<evidence type="ECO:0000259" key="1">
    <source>
        <dbReference type="Pfam" id="PF03992"/>
    </source>
</evidence>
<reference evidence="3" key="1">
    <citation type="journal article" date="2023" name="Mol. Phylogenet. Evol.">
        <title>Genome-scale phylogeny and comparative genomics of the fungal order Sordariales.</title>
        <authorList>
            <person name="Hensen N."/>
            <person name="Bonometti L."/>
            <person name="Westerberg I."/>
            <person name="Brannstrom I.O."/>
            <person name="Guillou S."/>
            <person name="Cros-Aarteil S."/>
            <person name="Calhoun S."/>
            <person name="Haridas S."/>
            <person name="Kuo A."/>
            <person name="Mondo S."/>
            <person name="Pangilinan J."/>
            <person name="Riley R."/>
            <person name="LaButti K."/>
            <person name="Andreopoulos B."/>
            <person name="Lipzen A."/>
            <person name="Chen C."/>
            <person name="Yan M."/>
            <person name="Daum C."/>
            <person name="Ng V."/>
            <person name="Clum A."/>
            <person name="Steindorff A."/>
            <person name="Ohm R.A."/>
            <person name="Martin F."/>
            <person name="Silar P."/>
            <person name="Natvig D.O."/>
            <person name="Lalanne C."/>
            <person name="Gautier V."/>
            <person name="Ament-Velasquez S.L."/>
            <person name="Kruys A."/>
            <person name="Hutchinson M.I."/>
            <person name="Powell A.J."/>
            <person name="Barry K."/>
            <person name="Miller A.N."/>
            <person name="Grigoriev I.V."/>
            <person name="Debuchy R."/>
            <person name="Gladieux P."/>
            <person name="Hiltunen Thoren M."/>
            <person name="Johannesson H."/>
        </authorList>
    </citation>
    <scope>NUCLEOTIDE SEQUENCE [LARGE SCALE GENOMIC DNA]</scope>
    <source>
        <strain evidence="3">CBS 340.73</strain>
    </source>
</reference>
<evidence type="ECO:0000313" key="2">
    <source>
        <dbReference type="EMBL" id="KAK3936126.1"/>
    </source>
</evidence>
<keyword evidence="3" id="KW-1185">Reference proteome</keyword>
<comment type="caution">
    <text evidence="2">The sequence shown here is derived from an EMBL/GenBank/DDBJ whole genome shotgun (WGS) entry which is preliminary data.</text>
</comment>
<dbReference type="InterPro" id="IPR007138">
    <property type="entry name" value="ABM_dom"/>
</dbReference>
<dbReference type="EMBL" id="MU853894">
    <property type="protein sequence ID" value="KAK3936126.1"/>
    <property type="molecule type" value="Genomic_DNA"/>
</dbReference>
<name>A0AAN6S1A3_9PEZI</name>
<evidence type="ECO:0000313" key="3">
    <source>
        <dbReference type="Proteomes" id="UP001303473"/>
    </source>
</evidence>
<dbReference type="Pfam" id="PF03992">
    <property type="entry name" value="ABM"/>
    <property type="match status" value="1"/>
</dbReference>
<proteinExistence type="predicted"/>
<protein>
    <recommendedName>
        <fullName evidence="1">ABM domain-containing protein</fullName>
    </recommendedName>
</protein>
<dbReference type="Proteomes" id="UP001303473">
    <property type="component" value="Unassembled WGS sequence"/>
</dbReference>
<feature type="domain" description="ABM" evidence="1">
    <location>
        <begin position="30"/>
        <end position="83"/>
    </location>
</feature>
<dbReference type="Gene3D" id="3.30.70.100">
    <property type="match status" value="1"/>
</dbReference>
<dbReference type="InterPro" id="IPR011008">
    <property type="entry name" value="Dimeric_a/b-barrel"/>
</dbReference>
<accession>A0AAN6S1A3</accession>
<dbReference type="SUPFAM" id="SSF54909">
    <property type="entry name" value="Dimeric alpha+beta barrel"/>
    <property type="match status" value="1"/>
</dbReference>